<evidence type="ECO:0000313" key="2">
    <source>
        <dbReference type="Proteomes" id="UP000515819"/>
    </source>
</evidence>
<proteinExistence type="predicted"/>
<dbReference type="RefSeq" id="WP_021984337.1">
    <property type="nucleotide sequence ID" value="NZ_CP060632.1"/>
</dbReference>
<protein>
    <submittedName>
        <fullName evidence="1">Uncharacterized protein</fullName>
    </submittedName>
</protein>
<reference evidence="1 2" key="1">
    <citation type="submission" date="2020-08" db="EMBL/GenBank/DDBJ databases">
        <authorList>
            <person name="Liu C."/>
            <person name="Sun Q."/>
        </authorList>
    </citation>
    <scope>NUCLEOTIDE SEQUENCE [LARGE SCALE GENOMIC DNA]</scope>
    <source>
        <strain evidence="1 2">NSJ-4</strain>
    </source>
</reference>
<evidence type="ECO:0000313" key="1">
    <source>
        <dbReference type="EMBL" id="QNM00768.1"/>
    </source>
</evidence>
<dbReference type="Proteomes" id="UP000515819">
    <property type="component" value="Chromosome"/>
</dbReference>
<organism evidence="1 2">
    <name type="scientific">Wujia chipingensis</name>
    <dbReference type="NCBI Taxonomy" id="2763670"/>
    <lineage>
        <taxon>Bacteria</taxon>
        <taxon>Bacillati</taxon>
        <taxon>Bacillota</taxon>
        <taxon>Clostridia</taxon>
        <taxon>Lachnospirales</taxon>
        <taxon>Lachnospiraceae</taxon>
        <taxon>Wujia</taxon>
    </lineage>
</organism>
<dbReference type="AlphaFoldDB" id="A0A7G9FQD6"/>
<accession>A0A7G9FQD6</accession>
<dbReference type="EMBL" id="CP060632">
    <property type="protein sequence ID" value="QNM00768.1"/>
    <property type="molecule type" value="Genomic_DNA"/>
</dbReference>
<name>A0A7G9FQD6_9FIRM</name>
<keyword evidence="2" id="KW-1185">Reference proteome</keyword>
<sequence>MIIKCEKGKHYYNTVEHSVCPFCVQVEKKINEQKSELNKQEDESICITETTDL</sequence>
<gene>
    <name evidence="1" type="ORF">H9Q76_05705</name>
</gene>
<dbReference type="KEGG" id="wcp:H9Q76_05705"/>